<dbReference type="Proteomes" id="UP000008206">
    <property type="component" value="Plasmid Cy782202"/>
</dbReference>
<geneLocation type="plasmid" evidence="1 2">
    <name>Cy782202</name>
</geneLocation>
<dbReference type="HOGENOM" id="CLU_080085_0_0_3"/>
<proteinExistence type="predicted"/>
<keyword evidence="2" id="KW-1185">Reference proteome</keyword>
<dbReference type="SUPFAM" id="SSF52540">
    <property type="entry name" value="P-loop containing nucleoside triphosphate hydrolases"/>
    <property type="match status" value="1"/>
</dbReference>
<evidence type="ECO:0000313" key="1">
    <source>
        <dbReference type="EMBL" id="ADN18032.1"/>
    </source>
</evidence>
<dbReference type="EMBL" id="CP002200">
    <property type="protein sequence ID" value="ADN18032.1"/>
    <property type="molecule type" value="Genomic_DNA"/>
</dbReference>
<dbReference type="AlphaFoldDB" id="E0UM52"/>
<dbReference type="KEGG" id="cyj:Cyan7822_6228"/>
<name>E0UM52_GLOV7</name>
<accession>E0UM52</accession>
<keyword evidence="1" id="KW-0614">Plasmid</keyword>
<dbReference type="Pfam" id="PF05621">
    <property type="entry name" value="TniB"/>
    <property type="match status" value="1"/>
</dbReference>
<dbReference type="InterPro" id="IPR027417">
    <property type="entry name" value="P-loop_NTPase"/>
</dbReference>
<protein>
    <submittedName>
        <fullName evidence="1">TniB family protein</fullName>
    </submittedName>
</protein>
<organism evidence="1 2">
    <name type="scientific">Gloeothece verrucosa (strain PCC 7822)</name>
    <name type="common">Cyanothece sp. (strain PCC 7822)</name>
    <dbReference type="NCBI Taxonomy" id="497965"/>
    <lineage>
        <taxon>Bacteria</taxon>
        <taxon>Bacillati</taxon>
        <taxon>Cyanobacteriota</taxon>
        <taxon>Cyanophyceae</taxon>
        <taxon>Oscillatoriophycideae</taxon>
        <taxon>Chroococcales</taxon>
        <taxon>Aphanothecaceae</taxon>
        <taxon>Gloeothece</taxon>
        <taxon>Gloeothece verrucosa</taxon>
    </lineage>
</organism>
<sequence length="282" mass="32330">MVEKEVTALMTQEVLNPLKSVVEDETISEQIQRLQRRVIVQLEQMKSLHEWLDGKKLSRQACRVVGESRTGKSVACNAYRLLSPPVLKRGEPPSISVVYWQSSPESGPGDLFKGILDYLKYQLSRGTVSEMRERVYLALEACQVEMVIIDEAHRLRSQTFAEIRDIFDKLEISVVLVGTDRLDAVVRRDEQVYHRFMSCHRFQRMNPRQLAQTSVIWEERVLKLPSKSNLGNSKMQRILAPATRGYIGILDMILREAAIRSLKKGEAKISESQLKEVVGEYK</sequence>
<reference evidence="2" key="1">
    <citation type="journal article" date="2011" name="MBio">
        <title>Novel metabolic attributes of the genus Cyanothece, comprising a group of unicellular nitrogen-fixing Cyanobacteria.</title>
        <authorList>
            <person name="Bandyopadhyay A."/>
            <person name="Elvitigala T."/>
            <person name="Welsh E."/>
            <person name="Stockel J."/>
            <person name="Liberton M."/>
            <person name="Min H."/>
            <person name="Sherman L.A."/>
            <person name="Pakrasi H.B."/>
        </authorList>
    </citation>
    <scope>NUCLEOTIDE SEQUENCE [LARGE SCALE GENOMIC DNA]</scope>
    <source>
        <strain evidence="2">PCC 7822</strain>
        <plasmid evidence="2">Cy782202</plasmid>
    </source>
</reference>
<gene>
    <name evidence="1" type="ordered locus">Cyan7822_6228</name>
</gene>
<dbReference type="InterPro" id="IPR052026">
    <property type="entry name" value="ExeA_AAA_ATPase_DNA-bind"/>
</dbReference>
<dbReference type="Gene3D" id="3.40.50.300">
    <property type="entry name" value="P-loop containing nucleotide triphosphate hydrolases"/>
    <property type="match status" value="1"/>
</dbReference>
<dbReference type="PANTHER" id="PTHR35894">
    <property type="entry name" value="GENERAL SECRETION PATHWAY PROTEIN A-RELATED"/>
    <property type="match status" value="1"/>
</dbReference>
<evidence type="ECO:0000313" key="2">
    <source>
        <dbReference type="Proteomes" id="UP000008206"/>
    </source>
</evidence>
<dbReference type="InterPro" id="IPR008868">
    <property type="entry name" value="TniB"/>
</dbReference>
<dbReference type="RefSeq" id="WP_013334781.1">
    <property type="nucleotide sequence ID" value="NC_014534.1"/>
</dbReference>
<dbReference type="PANTHER" id="PTHR35894:SF1">
    <property type="entry name" value="PHOSPHORIBULOKINASE _ URIDINE KINASE FAMILY"/>
    <property type="match status" value="1"/>
</dbReference>